<gene>
    <name evidence="1" type="ORF">L1049_007350</name>
</gene>
<evidence type="ECO:0000313" key="1">
    <source>
        <dbReference type="EMBL" id="KAK9265654.1"/>
    </source>
</evidence>
<sequence>MTILLATIIPISTIPHSSSSRQPGIGFSAQDNTTHLHLDSASYSHIDLDYRHRYIHGLKEEVDEHAFFSEISGTMRSYSSSLMDDSCQLKPLIMSSSLAKQRICSGLQSGYSYLNKKQGSGMEF</sequence>
<dbReference type="AlphaFoldDB" id="A0AAP0N6P8"/>
<organism evidence="1 2">
    <name type="scientific">Liquidambar formosana</name>
    <name type="common">Formosan gum</name>
    <dbReference type="NCBI Taxonomy" id="63359"/>
    <lineage>
        <taxon>Eukaryota</taxon>
        <taxon>Viridiplantae</taxon>
        <taxon>Streptophyta</taxon>
        <taxon>Embryophyta</taxon>
        <taxon>Tracheophyta</taxon>
        <taxon>Spermatophyta</taxon>
        <taxon>Magnoliopsida</taxon>
        <taxon>eudicotyledons</taxon>
        <taxon>Gunneridae</taxon>
        <taxon>Pentapetalae</taxon>
        <taxon>Saxifragales</taxon>
        <taxon>Altingiaceae</taxon>
        <taxon>Liquidambar</taxon>
    </lineage>
</organism>
<keyword evidence="2" id="KW-1185">Reference proteome</keyword>
<name>A0AAP0N6P8_LIQFO</name>
<reference evidence="1 2" key="1">
    <citation type="journal article" date="2024" name="Plant J.">
        <title>Genome sequences and population genomics reveal climatic adaptation and genomic divergence between two closely related sweetgum species.</title>
        <authorList>
            <person name="Xu W.Q."/>
            <person name="Ren C.Q."/>
            <person name="Zhang X.Y."/>
            <person name="Comes H.P."/>
            <person name="Liu X.H."/>
            <person name="Li Y.G."/>
            <person name="Kettle C.J."/>
            <person name="Jalonen R."/>
            <person name="Gaisberger H."/>
            <person name="Ma Y.Z."/>
            <person name="Qiu Y.X."/>
        </authorList>
    </citation>
    <scope>NUCLEOTIDE SEQUENCE [LARGE SCALE GENOMIC DNA]</scope>
    <source>
        <strain evidence="1">Hangzhou</strain>
    </source>
</reference>
<evidence type="ECO:0000313" key="2">
    <source>
        <dbReference type="Proteomes" id="UP001415857"/>
    </source>
</evidence>
<dbReference type="Proteomes" id="UP001415857">
    <property type="component" value="Unassembled WGS sequence"/>
</dbReference>
<comment type="caution">
    <text evidence="1">The sequence shown here is derived from an EMBL/GenBank/DDBJ whole genome shotgun (WGS) entry which is preliminary data.</text>
</comment>
<proteinExistence type="predicted"/>
<dbReference type="EMBL" id="JBBPBK010000340">
    <property type="protein sequence ID" value="KAK9265654.1"/>
    <property type="molecule type" value="Genomic_DNA"/>
</dbReference>
<accession>A0AAP0N6P8</accession>
<protein>
    <submittedName>
        <fullName evidence="1">Uncharacterized protein</fullName>
    </submittedName>
</protein>